<evidence type="ECO:0008006" key="4">
    <source>
        <dbReference type="Google" id="ProtNLM"/>
    </source>
</evidence>
<accession>A0A1G2RMT0</accession>
<name>A0A1G2RMT0_9BACT</name>
<sequence length="127" mass="14989">MRNLLTTTVFWLHFFVVAFWIGLLFIPEFILPGKTAFHFYLTLGIIGHQFLWGAVIYPWTKQYRMVCTLTTFMQLLRGHPLSTVDNYGHSWTKEFIKRLGWGIPERGATVLTLAIFVISTFQFFFFR</sequence>
<evidence type="ECO:0000313" key="3">
    <source>
        <dbReference type="Proteomes" id="UP000176917"/>
    </source>
</evidence>
<proteinExistence type="predicted"/>
<comment type="caution">
    <text evidence="2">The sequence shown here is derived from an EMBL/GenBank/DDBJ whole genome shotgun (WGS) entry which is preliminary data.</text>
</comment>
<reference evidence="2 3" key="1">
    <citation type="journal article" date="2016" name="Nat. Commun.">
        <title>Thousands of microbial genomes shed light on interconnected biogeochemical processes in an aquifer system.</title>
        <authorList>
            <person name="Anantharaman K."/>
            <person name="Brown C.T."/>
            <person name="Hug L.A."/>
            <person name="Sharon I."/>
            <person name="Castelle C.J."/>
            <person name="Probst A.J."/>
            <person name="Thomas B.C."/>
            <person name="Singh A."/>
            <person name="Wilkins M.J."/>
            <person name="Karaoz U."/>
            <person name="Brodie E.L."/>
            <person name="Williams K.H."/>
            <person name="Hubbard S.S."/>
            <person name="Banfield J.F."/>
        </authorList>
    </citation>
    <scope>NUCLEOTIDE SEQUENCE [LARGE SCALE GENOMIC DNA]</scope>
</reference>
<feature type="transmembrane region" description="Helical" evidence="1">
    <location>
        <begin position="37"/>
        <end position="59"/>
    </location>
</feature>
<evidence type="ECO:0000256" key="1">
    <source>
        <dbReference type="SAM" id="Phobius"/>
    </source>
</evidence>
<feature type="transmembrane region" description="Helical" evidence="1">
    <location>
        <begin position="9"/>
        <end position="31"/>
    </location>
</feature>
<evidence type="ECO:0000313" key="2">
    <source>
        <dbReference type="EMBL" id="OHA73679.1"/>
    </source>
</evidence>
<keyword evidence="1" id="KW-0812">Transmembrane</keyword>
<dbReference type="AlphaFoldDB" id="A0A1G2RMT0"/>
<keyword evidence="1" id="KW-1133">Transmembrane helix</keyword>
<gene>
    <name evidence="2" type="ORF">A3B24_02030</name>
</gene>
<protein>
    <recommendedName>
        <fullName evidence="4">DUF2784 domain-containing protein</fullName>
    </recommendedName>
</protein>
<keyword evidence="1" id="KW-0472">Membrane</keyword>
<dbReference type="STRING" id="1802461.A3B24_02030"/>
<organism evidence="2 3">
    <name type="scientific">Candidatus Wildermuthbacteria bacterium RIFCSPLOWO2_01_FULL_48_16</name>
    <dbReference type="NCBI Taxonomy" id="1802461"/>
    <lineage>
        <taxon>Bacteria</taxon>
        <taxon>Candidatus Wildermuthiibacteriota</taxon>
    </lineage>
</organism>
<feature type="transmembrane region" description="Helical" evidence="1">
    <location>
        <begin position="107"/>
        <end position="126"/>
    </location>
</feature>
<dbReference type="EMBL" id="MHUG01000009">
    <property type="protein sequence ID" value="OHA73679.1"/>
    <property type="molecule type" value="Genomic_DNA"/>
</dbReference>
<dbReference type="Proteomes" id="UP000176917">
    <property type="component" value="Unassembled WGS sequence"/>
</dbReference>